<name>A0AAE3AF50_9FIRM</name>
<dbReference type="Proteomes" id="UP001199319">
    <property type="component" value="Unassembled WGS sequence"/>
</dbReference>
<evidence type="ECO:0000313" key="3">
    <source>
        <dbReference type="Proteomes" id="UP001199319"/>
    </source>
</evidence>
<proteinExistence type="predicted"/>
<dbReference type="PROSITE" id="PS51197">
    <property type="entry name" value="HTH_RRF2_2"/>
    <property type="match status" value="1"/>
</dbReference>
<gene>
    <name evidence="2" type="ORF">LKD37_10110</name>
</gene>
<dbReference type="NCBIfam" id="TIGR00738">
    <property type="entry name" value="rrf2_super"/>
    <property type="match status" value="1"/>
</dbReference>
<dbReference type="GO" id="GO:0003700">
    <property type="term" value="F:DNA-binding transcription factor activity"/>
    <property type="evidence" value="ECO:0007669"/>
    <property type="project" value="TreeGrafter"/>
</dbReference>
<dbReference type="GO" id="GO:0005829">
    <property type="term" value="C:cytosol"/>
    <property type="evidence" value="ECO:0007669"/>
    <property type="project" value="TreeGrafter"/>
</dbReference>
<dbReference type="Pfam" id="PF02082">
    <property type="entry name" value="Rrf2"/>
    <property type="match status" value="1"/>
</dbReference>
<dbReference type="RefSeq" id="WP_302929109.1">
    <property type="nucleotide sequence ID" value="NZ_JAJEPW010000029.1"/>
</dbReference>
<keyword evidence="1" id="KW-0238">DNA-binding</keyword>
<organism evidence="2 3">
    <name type="scientific">Brotocaccenecus cirricatena</name>
    <dbReference type="NCBI Taxonomy" id="3064195"/>
    <lineage>
        <taxon>Bacteria</taxon>
        <taxon>Bacillati</taxon>
        <taxon>Bacillota</taxon>
        <taxon>Clostridia</taxon>
        <taxon>Eubacteriales</taxon>
        <taxon>Oscillospiraceae</taxon>
        <taxon>Brotocaccenecus</taxon>
    </lineage>
</organism>
<dbReference type="InterPro" id="IPR000944">
    <property type="entry name" value="Tscrpt_reg_Rrf2"/>
</dbReference>
<protein>
    <submittedName>
        <fullName evidence="2">Rrf2 family transcriptional regulator</fullName>
    </submittedName>
</protein>
<accession>A0AAE3AF50</accession>
<reference evidence="2" key="1">
    <citation type="submission" date="2021-10" db="EMBL/GenBank/DDBJ databases">
        <title>Anaerobic single-cell dispensing facilitates the cultivation of human gut bacteria.</title>
        <authorList>
            <person name="Afrizal A."/>
        </authorList>
    </citation>
    <scope>NUCLEOTIDE SEQUENCE</scope>
    <source>
        <strain evidence="2">CLA-AA-H272</strain>
    </source>
</reference>
<dbReference type="EMBL" id="JAJEPW010000029">
    <property type="protein sequence ID" value="MCC2129868.1"/>
    <property type="molecule type" value="Genomic_DNA"/>
</dbReference>
<evidence type="ECO:0000313" key="2">
    <source>
        <dbReference type="EMBL" id="MCC2129868.1"/>
    </source>
</evidence>
<dbReference type="SUPFAM" id="SSF46785">
    <property type="entry name" value="Winged helix' DNA-binding domain"/>
    <property type="match status" value="1"/>
</dbReference>
<keyword evidence="3" id="KW-1185">Reference proteome</keyword>
<sequence length="141" mass="15632">MISTKGRYSIRILLDLAEHRNGGYIPMKEVAARQDISLKYIEKLMPALKAAGFIESVHGIGGGYRLAREPETYTLWDILLRSEGDLAPVSCLKDGAGACARAADCRTLPVWEGYYRVTREYFSGVTLADLMSLPQGDNYVI</sequence>
<comment type="caution">
    <text evidence="2">The sequence shown here is derived from an EMBL/GenBank/DDBJ whole genome shotgun (WGS) entry which is preliminary data.</text>
</comment>
<dbReference type="GO" id="GO:0003677">
    <property type="term" value="F:DNA binding"/>
    <property type="evidence" value="ECO:0007669"/>
    <property type="project" value="UniProtKB-KW"/>
</dbReference>
<dbReference type="AlphaFoldDB" id="A0AAE3AF50"/>
<dbReference type="InterPro" id="IPR036388">
    <property type="entry name" value="WH-like_DNA-bd_sf"/>
</dbReference>
<dbReference type="PANTHER" id="PTHR33221">
    <property type="entry name" value="WINGED HELIX-TURN-HELIX TRANSCRIPTIONAL REGULATOR, RRF2 FAMILY"/>
    <property type="match status" value="1"/>
</dbReference>
<evidence type="ECO:0000256" key="1">
    <source>
        <dbReference type="ARBA" id="ARBA00023125"/>
    </source>
</evidence>
<dbReference type="PANTHER" id="PTHR33221:SF5">
    <property type="entry name" value="HTH-TYPE TRANSCRIPTIONAL REGULATOR ISCR"/>
    <property type="match status" value="1"/>
</dbReference>
<dbReference type="InterPro" id="IPR036390">
    <property type="entry name" value="WH_DNA-bd_sf"/>
</dbReference>
<dbReference type="Gene3D" id="1.10.10.10">
    <property type="entry name" value="Winged helix-like DNA-binding domain superfamily/Winged helix DNA-binding domain"/>
    <property type="match status" value="1"/>
</dbReference>